<reference evidence="1" key="1">
    <citation type="journal article" date="2020" name="Stud. Mycol.">
        <title>101 Dothideomycetes genomes: a test case for predicting lifestyles and emergence of pathogens.</title>
        <authorList>
            <person name="Haridas S."/>
            <person name="Albert R."/>
            <person name="Binder M."/>
            <person name="Bloem J."/>
            <person name="Labutti K."/>
            <person name="Salamov A."/>
            <person name="Andreopoulos B."/>
            <person name="Baker S."/>
            <person name="Barry K."/>
            <person name="Bills G."/>
            <person name="Bluhm B."/>
            <person name="Cannon C."/>
            <person name="Castanera R."/>
            <person name="Culley D."/>
            <person name="Daum C."/>
            <person name="Ezra D."/>
            <person name="Gonzalez J."/>
            <person name="Henrissat B."/>
            <person name="Kuo A."/>
            <person name="Liang C."/>
            <person name="Lipzen A."/>
            <person name="Lutzoni F."/>
            <person name="Magnuson J."/>
            <person name="Mondo S."/>
            <person name="Nolan M."/>
            <person name="Ohm R."/>
            <person name="Pangilinan J."/>
            <person name="Park H.-J."/>
            <person name="Ramirez L."/>
            <person name="Alfaro M."/>
            <person name="Sun H."/>
            <person name="Tritt A."/>
            <person name="Yoshinaga Y."/>
            <person name="Zwiers L.-H."/>
            <person name="Turgeon B."/>
            <person name="Goodwin S."/>
            <person name="Spatafora J."/>
            <person name="Crous P."/>
            <person name="Grigoriev I."/>
        </authorList>
    </citation>
    <scope>NUCLEOTIDE SEQUENCE</scope>
    <source>
        <strain evidence="1">ATCC 200398</strain>
    </source>
</reference>
<comment type="caution">
    <text evidence="1">The sequence shown here is derived from an EMBL/GenBank/DDBJ whole genome shotgun (WGS) entry which is preliminary data.</text>
</comment>
<proteinExistence type="predicted"/>
<accession>A0ACB6RFZ9</accession>
<evidence type="ECO:0000313" key="1">
    <source>
        <dbReference type="EMBL" id="KAF2478279.1"/>
    </source>
</evidence>
<dbReference type="EMBL" id="MU003492">
    <property type="protein sequence ID" value="KAF2478279.1"/>
    <property type="molecule type" value="Genomic_DNA"/>
</dbReference>
<protein>
    <submittedName>
        <fullName evidence="1">Uncharacterized protein</fullName>
    </submittedName>
</protein>
<keyword evidence="2" id="KW-1185">Reference proteome</keyword>
<sequence length="354" mass="41058">MAPTLRNRPALKRSETSRRAKGKGKASLISKSSKSRVSRKPRVQRVVLRPPSPSPAPSQPKNPRATFLGLPAELRLLIYHHVFHSALIHVHHHPEANLEDGGWRRAWFSWTPCLAPNPKSPLLCANPKWSGLCKDSERCTYNPKLKPNPTSSIAIMWTCKFVYQEAQNLLLRETVVSVSSQDLNPWVRYLSHICPKHLQSLRRITITGPDRFAPQIIGDTMEMVRKHFPDLEAVAFQGQVPIWLALGNNILHFPKPVWHLWAMQIRMHHFDPRVAVAIEGFGWNKPRLPWKDIQEEHVVHRIYREGKTVGQEIKDRGWSEEDVVVEVQRGPLVEAKRNARWRQWWRGERCRHMY</sequence>
<evidence type="ECO:0000313" key="2">
    <source>
        <dbReference type="Proteomes" id="UP000799755"/>
    </source>
</evidence>
<name>A0ACB6RFZ9_9PLEO</name>
<gene>
    <name evidence="1" type="ORF">BDR25DRAFT_9440</name>
</gene>
<organism evidence="1 2">
    <name type="scientific">Lindgomyces ingoldianus</name>
    <dbReference type="NCBI Taxonomy" id="673940"/>
    <lineage>
        <taxon>Eukaryota</taxon>
        <taxon>Fungi</taxon>
        <taxon>Dikarya</taxon>
        <taxon>Ascomycota</taxon>
        <taxon>Pezizomycotina</taxon>
        <taxon>Dothideomycetes</taxon>
        <taxon>Pleosporomycetidae</taxon>
        <taxon>Pleosporales</taxon>
        <taxon>Lindgomycetaceae</taxon>
        <taxon>Lindgomyces</taxon>
    </lineage>
</organism>
<dbReference type="Proteomes" id="UP000799755">
    <property type="component" value="Unassembled WGS sequence"/>
</dbReference>